<evidence type="ECO:0000256" key="1">
    <source>
        <dbReference type="ARBA" id="ARBA00023002"/>
    </source>
</evidence>
<dbReference type="Gene3D" id="1.10.645.10">
    <property type="entry name" value="Cytochrome-c3 Hydrogenase, chain B"/>
    <property type="match status" value="1"/>
</dbReference>
<organism evidence="5 6">
    <name type="scientific">Actinacidiphila alni</name>
    <dbReference type="NCBI Taxonomy" id="380248"/>
    <lineage>
        <taxon>Bacteria</taxon>
        <taxon>Bacillati</taxon>
        <taxon>Actinomycetota</taxon>
        <taxon>Actinomycetes</taxon>
        <taxon>Kitasatosporales</taxon>
        <taxon>Streptomycetaceae</taxon>
        <taxon>Actinacidiphila</taxon>
    </lineage>
</organism>
<dbReference type="SUPFAM" id="SSF56762">
    <property type="entry name" value="HydB/Nqo4-like"/>
    <property type="match status" value="1"/>
</dbReference>
<evidence type="ECO:0000256" key="2">
    <source>
        <dbReference type="ARBA" id="ARBA00023027"/>
    </source>
</evidence>
<dbReference type="AlphaFoldDB" id="A0A1I2ASY6"/>
<dbReference type="InterPro" id="IPR037232">
    <property type="entry name" value="NADH_quin_OxRdtase_su_C/D-like"/>
</dbReference>
<keyword evidence="6" id="KW-1185">Reference proteome</keyword>
<dbReference type="Pfam" id="PF00329">
    <property type="entry name" value="Complex1_30kDa"/>
    <property type="match status" value="1"/>
</dbReference>
<gene>
    <name evidence="5" type="ORF">SAMN05216251_103207</name>
</gene>
<proteinExistence type="predicted"/>
<dbReference type="PANTHER" id="PTHR43485">
    <property type="entry name" value="HYDROGENASE-4 COMPONENT G"/>
    <property type="match status" value="1"/>
</dbReference>
<dbReference type="Gene3D" id="3.30.460.80">
    <property type="entry name" value="NADH:ubiquinone oxidoreductase, 30kDa subunit"/>
    <property type="match status" value="1"/>
</dbReference>
<dbReference type="InterPro" id="IPR001268">
    <property type="entry name" value="NADH_UbQ_OxRdtase_30kDa_su"/>
</dbReference>
<dbReference type="OrthoDB" id="3196856at2"/>
<dbReference type="GO" id="GO:0051287">
    <property type="term" value="F:NAD binding"/>
    <property type="evidence" value="ECO:0007669"/>
    <property type="project" value="InterPro"/>
</dbReference>
<dbReference type="RefSeq" id="WP_093712436.1">
    <property type="nucleotide sequence ID" value="NZ_FONG01000003.1"/>
</dbReference>
<evidence type="ECO:0000259" key="3">
    <source>
        <dbReference type="Pfam" id="PF00329"/>
    </source>
</evidence>
<sequence>MTAPRQTSPATSFPPDRWRHEVTRLVAGDQGARFAGLFGSAESDGGVRLSAYLFPGQAPEPLVLHTDLAAGGLQYPALTTDLPAAFWYERVLHDLFGVVPQGHPRLDPLLLPLRDPGHAPLPGTAHRPQPIDPEESALPRALTGPGVFTIPHGPVRSGVLESVEYLVETPGEDIPRVQIRVFHKHRGVSKAFERRTVDEGVLIAERVEGIASVAHALAFCHAAETCARVDVPWAGRLVRVLYAELERIANHLDVMLKLTDAAGLAVATARFGVHKERVLRLNGRLCGSRFGRSVVMPGGVRALPAVPPGELGAELDRLHSAVTADWRAAMGTPSFLDRLRGTGPLPMPVARRHGALGPIGRASGCAEDARTDRPYDAYGSLALGPPPQYTEGDVMARTRVRGHELTHSFALLSQVVDELRALPDGSPLSVPLPDDLSGESAGWAEGPQGETLYVLRFDRGRVVRCAPRSASFHNLVLFHEVFAGDILTDFPFIEASFGLSIAGVAV</sequence>
<dbReference type="Pfam" id="PF00346">
    <property type="entry name" value="Complex1_49kDa"/>
    <property type="match status" value="1"/>
</dbReference>
<evidence type="ECO:0000313" key="5">
    <source>
        <dbReference type="EMBL" id="SFE46837.1"/>
    </source>
</evidence>
<evidence type="ECO:0000313" key="6">
    <source>
        <dbReference type="Proteomes" id="UP000199323"/>
    </source>
</evidence>
<dbReference type="GO" id="GO:0008137">
    <property type="term" value="F:NADH dehydrogenase (ubiquinone) activity"/>
    <property type="evidence" value="ECO:0007669"/>
    <property type="project" value="InterPro"/>
</dbReference>
<dbReference type="SUPFAM" id="SSF143243">
    <property type="entry name" value="Nqo5-like"/>
    <property type="match status" value="1"/>
</dbReference>
<accession>A0A1I2ASY6</accession>
<dbReference type="Proteomes" id="UP000199323">
    <property type="component" value="Unassembled WGS sequence"/>
</dbReference>
<protein>
    <submittedName>
        <fullName evidence="5">Ni,Fe-hydrogenase III large subunit</fullName>
    </submittedName>
</protein>
<reference evidence="6" key="1">
    <citation type="submission" date="2016-10" db="EMBL/GenBank/DDBJ databases">
        <authorList>
            <person name="Varghese N."/>
            <person name="Submissions S."/>
        </authorList>
    </citation>
    <scope>NUCLEOTIDE SEQUENCE [LARGE SCALE GENOMIC DNA]</scope>
    <source>
        <strain evidence="6">CGMCC 4.3510</strain>
    </source>
</reference>
<dbReference type="InterPro" id="IPR029014">
    <property type="entry name" value="NiFe-Hase_large"/>
</dbReference>
<dbReference type="PANTHER" id="PTHR43485:SF1">
    <property type="entry name" value="FORMATE HYDROGENLYASE SUBUNIT 5-RELATED"/>
    <property type="match status" value="1"/>
</dbReference>
<keyword evidence="2" id="KW-0520">NAD</keyword>
<dbReference type="STRING" id="380248.SAMN05216251_103207"/>
<evidence type="ECO:0000259" key="4">
    <source>
        <dbReference type="Pfam" id="PF00346"/>
    </source>
</evidence>
<feature type="domain" description="NADH-quinone oxidoreductase subunit D" evidence="4">
    <location>
        <begin position="274"/>
        <end position="421"/>
    </location>
</feature>
<dbReference type="InterPro" id="IPR001135">
    <property type="entry name" value="NADH_Q_OxRdtase_suD"/>
</dbReference>
<feature type="domain" description="NADH:ubiquinone oxidoreductase 30kDa subunit" evidence="3">
    <location>
        <begin position="57"/>
        <end position="121"/>
    </location>
</feature>
<name>A0A1I2ASY6_9ACTN</name>
<dbReference type="EMBL" id="FONG01000003">
    <property type="protein sequence ID" value="SFE46837.1"/>
    <property type="molecule type" value="Genomic_DNA"/>
</dbReference>
<keyword evidence="1" id="KW-0560">Oxidoreductase</keyword>
<dbReference type="InterPro" id="IPR052197">
    <property type="entry name" value="ComplexI_49kDa-like"/>
</dbReference>
<dbReference type="GO" id="GO:0048038">
    <property type="term" value="F:quinone binding"/>
    <property type="evidence" value="ECO:0007669"/>
    <property type="project" value="InterPro"/>
</dbReference>
<dbReference type="GO" id="GO:0016651">
    <property type="term" value="F:oxidoreductase activity, acting on NAD(P)H"/>
    <property type="evidence" value="ECO:0007669"/>
    <property type="project" value="InterPro"/>
</dbReference>